<dbReference type="InterPro" id="IPR045885">
    <property type="entry name" value="GalNAc-T"/>
</dbReference>
<dbReference type="PANTHER" id="PTHR11675">
    <property type="entry name" value="N-ACETYLGALACTOSAMINYLTRANSFERASE"/>
    <property type="match status" value="1"/>
</dbReference>
<evidence type="ECO:0000256" key="14">
    <source>
        <dbReference type="ARBA" id="ARBA00023136"/>
    </source>
</evidence>
<dbReference type="SUPFAM" id="SSF53448">
    <property type="entry name" value="Nucleotide-diphospho-sugar transferases"/>
    <property type="match status" value="1"/>
</dbReference>
<dbReference type="SUPFAM" id="SSF50370">
    <property type="entry name" value="Ricin B-like lectins"/>
    <property type="match status" value="1"/>
</dbReference>
<dbReference type="Gene3D" id="3.90.550.10">
    <property type="entry name" value="Spore Coat Polysaccharide Biosynthesis Protein SpsA, Chain A"/>
    <property type="match status" value="1"/>
</dbReference>
<gene>
    <name evidence="20" type="ORF">OKIOD_LOCUS9953</name>
</gene>
<evidence type="ECO:0000256" key="11">
    <source>
        <dbReference type="ARBA" id="ARBA00022968"/>
    </source>
</evidence>
<keyword evidence="10 17" id="KW-0430">Lectin</keyword>
<protein>
    <recommendedName>
        <fullName evidence="5 17">Polypeptide N-acetylgalactosaminyltransferase</fullName>
        <ecNumber evidence="17">2.4.1.-</ecNumber>
    </recommendedName>
    <alternativeName>
        <fullName evidence="17">Protein-UDP acetylgalactosaminyltransferase</fullName>
    </alternativeName>
</protein>
<keyword evidence="9" id="KW-0479">Metal-binding</keyword>
<dbReference type="Gene3D" id="2.80.10.50">
    <property type="match status" value="1"/>
</dbReference>
<dbReference type="EC" id="2.4.1.-" evidence="17"/>
<dbReference type="Pfam" id="PF00535">
    <property type="entry name" value="Glycos_transf_2"/>
    <property type="match status" value="1"/>
</dbReference>
<dbReference type="InterPro" id="IPR001173">
    <property type="entry name" value="Glyco_trans_2-like"/>
</dbReference>
<dbReference type="InterPro" id="IPR035992">
    <property type="entry name" value="Ricin_B-like_lectins"/>
</dbReference>
<evidence type="ECO:0000259" key="19">
    <source>
        <dbReference type="Pfam" id="PF00652"/>
    </source>
</evidence>
<evidence type="ECO:0000256" key="8">
    <source>
        <dbReference type="ARBA" id="ARBA00022692"/>
    </source>
</evidence>
<dbReference type="PANTHER" id="PTHR11675:SF68">
    <property type="entry name" value="N-ACETYLGALACTOSAMINYLTRANSFERASE 7"/>
    <property type="match status" value="1"/>
</dbReference>
<dbReference type="InterPro" id="IPR000772">
    <property type="entry name" value="Ricin_B_lectin"/>
</dbReference>
<evidence type="ECO:0000256" key="10">
    <source>
        <dbReference type="ARBA" id="ARBA00022734"/>
    </source>
</evidence>
<sequence length="511" mass="59453">MSRQEFTWEEKENYAAKMSIQTYGFNMIVSDKIPLDRVPDDLRDQKCKHVDYPENLPEVSVIIVFFNEGWSTFLRTVHSVINQTPKKLLGEIILIDDGSTRNHLKEKLDEYIQRWNGLVKIHRNENREGLIRARSIGASLAIKEVLVFLDAHCEAEYNWLPPLLAPIARNDRIATVPIIDKIDANYFNFSAQGGTDDLGRAIGGWDWRLTWKRIPFQEKGEKKRLVSKIEPYPSPAMAGGLFAINRQYFKDLKFYDPGLEIWGGENFELSFKLWICGGELLFVPCSRVGHIYRDLEWNGNPPVFRPSSSVRNYRRVVETWFDDDWKKYFYADRPEAKNIEFGDISKQLEFRKNHCPHDFDWFMKEIAFGVALESPPPPMNKIWGAIQVRNTSQCLDANSGYEYTGKIETWNCNKLRPSQIFRLTENGKLRQRDLCVNSEIKLSDDCSENDAGWDFDETTGMVSFLFRFGDNKERKRCLKFRNITNSSGRVVFADCDADDKNQKFTFVNLFV</sequence>
<evidence type="ECO:0000256" key="6">
    <source>
        <dbReference type="ARBA" id="ARBA00022676"/>
    </source>
</evidence>
<keyword evidence="7 17" id="KW-0808">Transferase</keyword>
<evidence type="ECO:0000259" key="18">
    <source>
        <dbReference type="Pfam" id="PF00535"/>
    </source>
</evidence>
<evidence type="ECO:0000313" key="21">
    <source>
        <dbReference type="Proteomes" id="UP001158576"/>
    </source>
</evidence>
<dbReference type="InterPro" id="IPR029044">
    <property type="entry name" value="Nucleotide-diphossugar_trans"/>
</dbReference>
<evidence type="ECO:0000256" key="7">
    <source>
        <dbReference type="ARBA" id="ARBA00022679"/>
    </source>
</evidence>
<comment type="subcellular location">
    <subcellularLocation>
        <location evidence="2 17">Golgi apparatus membrane</location>
        <topology evidence="2 17">Single-pass type II membrane protein</topology>
    </subcellularLocation>
</comment>
<evidence type="ECO:0000256" key="2">
    <source>
        <dbReference type="ARBA" id="ARBA00004323"/>
    </source>
</evidence>
<evidence type="ECO:0000256" key="12">
    <source>
        <dbReference type="ARBA" id="ARBA00022989"/>
    </source>
</evidence>
<evidence type="ECO:0000256" key="17">
    <source>
        <dbReference type="RuleBase" id="RU361242"/>
    </source>
</evidence>
<comment type="similarity">
    <text evidence="4 17">Belongs to the glycosyltransferase 2 family. GalNAc-T subfamily.</text>
</comment>
<keyword evidence="16 17" id="KW-0464">Manganese</keyword>
<evidence type="ECO:0000256" key="3">
    <source>
        <dbReference type="ARBA" id="ARBA00004922"/>
    </source>
</evidence>
<evidence type="ECO:0000256" key="1">
    <source>
        <dbReference type="ARBA" id="ARBA00001936"/>
    </source>
</evidence>
<dbReference type="PROSITE" id="PS50231">
    <property type="entry name" value="RICIN_B_LECTIN"/>
    <property type="match status" value="1"/>
</dbReference>
<evidence type="ECO:0000256" key="13">
    <source>
        <dbReference type="ARBA" id="ARBA00023034"/>
    </source>
</evidence>
<dbReference type="Proteomes" id="UP001158576">
    <property type="component" value="Chromosome 1"/>
</dbReference>
<accession>A0ABN7SM56</accession>
<reference evidence="20 21" key="1">
    <citation type="submission" date="2021-04" db="EMBL/GenBank/DDBJ databases">
        <authorList>
            <person name="Bliznina A."/>
        </authorList>
    </citation>
    <scope>NUCLEOTIDE SEQUENCE [LARGE SCALE GENOMIC DNA]</scope>
</reference>
<keyword evidence="13 17" id="KW-0333">Golgi apparatus</keyword>
<dbReference type="Pfam" id="PF00652">
    <property type="entry name" value="Ricin_B_lectin"/>
    <property type="match status" value="1"/>
</dbReference>
<feature type="domain" description="Glycosyltransferase 2-like" evidence="18">
    <location>
        <begin position="60"/>
        <end position="248"/>
    </location>
</feature>
<feature type="domain" description="Ricin B lectin" evidence="19">
    <location>
        <begin position="383"/>
        <end position="504"/>
    </location>
</feature>
<evidence type="ECO:0000256" key="16">
    <source>
        <dbReference type="ARBA" id="ARBA00023211"/>
    </source>
</evidence>
<keyword evidence="8" id="KW-0812">Transmembrane</keyword>
<keyword evidence="21" id="KW-1185">Reference proteome</keyword>
<evidence type="ECO:0000256" key="5">
    <source>
        <dbReference type="ARBA" id="ARBA00012644"/>
    </source>
</evidence>
<keyword evidence="15 17" id="KW-1015">Disulfide bond</keyword>
<organism evidence="20 21">
    <name type="scientific">Oikopleura dioica</name>
    <name type="common">Tunicate</name>
    <dbReference type="NCBI Taxonomy" id="34765"/>
    <lineage>
        <taxon>Eukaryota</taxon>
        <taxon>Metazoa</taxon>
        <taxon>Chordata</taxon>
        <taxon>Tunicata</taxon>
        <taxon>Appendicularia</taxon>
        <taxon>Copelata</taxon>
        <taxon>Oikopleuridae</taxon>
        <taxon>Oikopleura</taxon>
    </lineage>
</organism>
<comment type="pathway">
    <text evidence="3 17">Protein modification; protein glycosylation.</text>
</comment>
<evidence type="ECO:0000256" key="15">
    <source>
        <dbReference type="ARBA" id="ARBA00023157"/>
    </source>
</evidence>
<evidence type="ECO:0000256" key="4">
    <source>
        <dbReference type="ARBA" id="ARBA00005680"/>
    </source>
</evidence>
<name>A0ABN7SM56_OIKDI</name>
<proteinExistence type="inferred from homology"/>
<keyword evidence="11" id="KW-0735">Signal-anchor</keyword>
<evidence type="ECO:0000313" key="20">
    <source>
        <dbReference type="EMBL" id="CAG5104305.1"/>
    </source>
</evidence>
<evidence type="ECO:0000256" key="9">
    <source>
        <dbReference type="ARBA" id="ARBA00022723"/>
    </source>
</evidence>
<keyword evidence="14" id="KW-0472">Membrane</keyword>
<dbReference type="EMBL" id="OU015566">
    <property type="protein sequence ID" value="CAG5104305.1"/>
    <property type="molecule type" value="Genomic_DNA"/>
</dbReference>
<dbReference type="CDD" id="cd02510">
    <property type="entry name" value="pp-GalNAc-T"/>
    <property type="match status" value="1"/>
</dbReference>
<comment type="cofactor">
    <cofactor evidence="1 17">
        <name>Mn(2+)</name>
        <dbReference type="ChEBI" id="CHEBI:29035"/>
    </cofactor>
</comment>
<keyword evidence="6 17" id="KW-0328">Glycosyltransferase</keyword>
<keyword evidence="12" id="KW-1133">Transmembrane helix</keyword>